<dbReference type="RefSeq" id="WP_345680434.1">
    <property type="nucleotide sequence ID" value="NZ_BAABHS010000047.1"/>
</dbReference>
<reference evidence="2" key="1">
    <citation type="journal article" date="2019" name="Int. J. Syst. Evol. Microbiol.">
        <title>The Global Catalogue of Microorganisms (GCM) 10K type strain sequencing project: providing services to taxonomists for standard genome sequencing and annotation.</title>
        <authorList>
            <consortium name="The Broad Institute Genomics Platform"/>
            <consortium name="The Broad Institute Genome Sequencing Center for Infectious Disease"/>
            <person name="Wu L."/>
            <person name="Ma J."/>
        </authorList>
    </citation>
    <scope>NUCLEOTIDE SEQUENCE [LARGE SCALE GENOMIC DNA]</scope>
    <source>
        <strain evidence="2">JCM 17986</strain>
    </source>
</reference>
<name>A0ABP9I9B2_9ACTN</name>
<organism evidence="1 2">
    <name type="scientific">Yinghuangia aomiensis</name>
    <dbReference type="NCBI Taxonomy" id="676205"/>
    <lineage>
        <taxon>Bacteria</taxon>
        <taxon>Bacillati</taxon>
        <taxon>Actinomycetota</taxon>
        <taxon>Actinomycetes</taxon>
        <taxon>Kitasatosporales</taxon>
        <taxon>Streptomycetaceae</taxon>
        <taxon>Yinghuangia</taxon>
    </lineage>
</organism>
<sequence length="86" mass="8908">MKVDTVNLKAASTHATMVGHDLRPVGDAMGPATLTAGDRMPGFAGIRAFTAIAMAWGAQIEYICTGYEQAGTDLTNNAPDGSPARI</sequence>
<evidence type="ECO:0000313" key="1">
    <source>
        <dbReference type="EMBL" id="GAA4992388.1"/>
    </source>
</evidence>
<comment type="caution">
    <text evidence="1">The sequence shown here is derived from an EMBL/GenBank/DDBJ whole genome shotgun (WGS) entry which is preliminary data.</text>
</comment>
<keyword evidence="2" id="KW-1185">Reference proteome</keyword>
<dbReference type="EMBL" id="BAABHS010000047">
    <property type="protein sequence ID" value="GAA4992388.1"/>
    <property type="molecule type" value="Genomic_DNA"/>
</dbReference>
<dbReference type="Proteomes" id="UP001500466">
    <property type="component" value="Unassembled WGS sequence"/>
</dbReference>
<evidence type="ECO:0000313" key="2">
    <source>
        <dbReference type="Proteomes" id="UP001500466"/>
    </source>
</evidence>
<gene>
    <name evidence="1" type="ORF">GCM10023205_76110</name>
</gene>
<protein>
    <submittedName>
        <fullName evidence="1">Uncharacterized protein</fullName>
    </submittedName>
</protein>
<proteinExistence type="predicted"/>
<accession>A0ABP9I9B2</accession>